<dbReference type="GeneID" id="54478511"/>
<comment type="subcellular location">
    <subcellularLocation>
        <location evidence="1">Mitochondrion intermembrane space</location>
    </subcellularLocation>
</comment>
<dbReference type="OrthoDB" id="1915887at2759"/>
<protein>
    <submittedName>
        <fullName evidence="9">Cytochrome C oxidase copper chaperone-domain-containing protein</fullName>
    </submittedName>
</protein>
<name>A0A6A6PL18_9PEZI</name>
<evidence type="ECO:0000313" key="10">
    <source>
        <dbReference type="Proteomes" id="UP000799767"/>
    </source>
</evidence>
<gene>
    <name evidence="9" type="ORF">BDY17DRAFT_326396</name>
</gene>
<dbReference type="Pfam" id="PF05051">
    <property type="entry name" value="COX17"/>
    <property type="match status" value="1"/>
</dbReference>
<feature type="binding site" evidence="8">
    <location>
        <position position="52"/>
    </location>
    <ligand>
        <name>Cu cation</name>
        <dbReference type="ChEBI" id="CHEBI:23378"/>
    </ligand>
</feature>
<keyword evidence="4 8" id="KW-0186">Copper</keyword>
<dbReference type="RefSeq" id="XP_033587066.1">
    <property type="nucleotide sequence ID" value="XM_033737509.1"/>
</dbReference>
<evidence type="ECO:0000256" key="7">
    <source>
        <dbReference type="ARBA" id="ARBA00023186"/>
    </source>
</evidence>
<evidence type="ECO:0000256" key="4">
    <source>
        <dbReference type="ARBA" id="ARBA00023008"/>
    </source>
</evidence>
<dbReference type="GO" id="GO:0016531">
    <property type="term" value="F:copper chaperone activity"/>
    <property type="evidence" value="ECO:0007669"/>
    <property type="project" value="InterPro"/>
</dbReference>
<feature type="binding site" evidence="8">
    <location>
        <position position="51"/>
    </location>
    <ligand>
        <name>Cu cation</name>
        <dbReference type="ChEBI" id="CHEBI:23378"/>
    </ligand>
</feature>
<dbReference type="InterPro" id="IPR007745">
    <property type="entry name" value="Cyt_c_oxidase_Cu-chaperone"/>
</dbReference>
<keyword evidence="3 8" id="KW-0479">Metal-binding</keyword>
<evidence type="ECO:0000256" key="3">
    <source>
        <dbReference type="ARBA" id="ARBA00022723"/>
    </source>
</evidence>
<dbReference type="SUPFAM" id="SSF47072">
    <property type="entry name" value="Cysteine alpha-hairpin motif"/>
    <property type="match status" value="1"/>
</dbReference>
<dbReference type="AlphaFoldDB" id="A0A6A6PL18"/>
<dbReference type="PANTHER" id="PTHR16719:SF0">
    <property type="entry name" value="CYTOCHROME C OXIDASE COPPER CHAPERONE"/>
    <property type="match status" value="1"/>
</dbReference>
<keyword evidence="10" id="KW-1185">Reference proteome</keyword>
<dbReference type="GO" id="GO:0005507">
    <property type="term" value="F:copper ion binding"/>
    <property type="evidence" value="ECO:0007669"/>
    <property type="project" value="InterPro"/>
</dbReference>
<evidence type="ECO:0000313" key="9">
    <source>
        <dbReference type="EMBL" id="KAF2480496.1"/>
    </source>
</evidence>
<keyword evidence="7" id="KW-0143">Chaperone</keyword>
<dbReference type="GO" id="GO:0005758">
    <property type="term" value="C:mitochondrial intermembrane space"/>
    <property type="evidence" value="ECO:0007669"/>
    <property type="project" value="UniProtKB-SubCell"/>
</dbReference>
<evidence type="ECO:0000256" key="6">
    <source>
        <dbReference type="ARBA" id="ARBA00023157"/>
    </source>
</evidence>
<reference evidence="9" key="1">
    <citation type="journal article" date="2020" name="Stud. Mycol.">
        <title>101 Dothideomycetes genomes: a test case for predicting lifestyles and emergence of pathogens.</title>
        <authorList>
            <person name="Haridas S."/>
            <person name="Albert R."/>
            <person name="Binder M."/>
            <person name="Bloem J."/>
            <person name="Labutti K."/>
            <person name="Salamov A."/>
            <person name="Andreopoulos B."/>
            <person name="Baker S."/>
            <person name="Barry K."/>
            <person name="Bills G."/>
            <person name="Bluhm B."/>
            <person name="Cannon C."/>
            <person name="Castanera R."/>
            <person name="Culley D."/>
            <person name="Daum C."/>
            <person name="Ezra D."/>
            <person name="Gonzalez J."/>
            <person name="Henrissat B."/>
            <person name="Kuo A."/>
            <person name="Liang C."/>
            <person name="Lipzen A."/>
            <person name="Lutzoni F."/>
            <person name="Magnuson J."/>
            <person name="Mondo S."/>
            <person name="Nolan M."/>
            <person name="Ohm R."/>
            <person name="Pangilinan J."/>
            <person name="Park H.-J."/>
            <person name="Ramirez L."/>
            <person name="Alfaro M."/>
            <person name="Sun H."/>
            <person name="Tritt A."/>
            <person name="Yoshinaga Y."/>
            <person name="Zwiers L.-H."/>
            <person name="Turgeon B."/>
            <person name="Goodwin S."/>
            <person name="Spatafora J."/>
            <person name="Crous P."/>
            <person name="Grigoriev I."/>
        </authorList>
    </citation>
    <scope>NUCLEOTIDE SEQUENCE</scope>
    <source>
        <strain evidence="9">CBS 113389</strain>
    </source>
</reference>
<evidence type="ECO:0000256" key="2">
    <source>
        <dbReference type="ARBA" id="ARBA00009241"/>
    </source>
</evidence>
<dbReference type="FunFam" id="1.10.287.1130:FF:000004">
    <property type="entry name" value="Cytochrome c oxidase copper chaperone"/>
    <property type="match status" value="1"/>
</dbReference>
<accession>A0A6A6PL18</accession>
<dbReference type="GO" id="GO:0033617">
    <property type="term" value="P:mitochondrial respiratory chain complex IV assembly"/>
    <property type="evidence" value="ECO:0007669"/>
    <property type="project" value="TreeGrafter"/>
</dbReference>
<organism evidence="9 10">
    <name type="scientific">Neohortaea acidophila</name>
    <dbReference type="NCBI Taxonomy" id="245834"/>
    <lineage>
        <taxon>Eukaryota</taxon>
        <taxon>Fungi</taxon>
        <taxon>Dikarya</taxon>
        <taxon>Ascomycota</taxon>
        <taxon>Pezizomycotina</taxon>
        <taxon>Dothideomycetes</taxon>
        <taxon>Dothideomycetidae</taxon>
        <taxon>Mycosphaerellales</taxon>
        <taxon>Teratosphaeriaceae</taxon>
        <taxon>Neohortaea</taxon>
    </lineage>
</organism>
<evidence type="ECO:0000256" key="8">
    <source>
        <dbReference type="PIRSR" id="PIRSR607745-1"/>
    </source>
</evidence>
<keyword evidence="5" id="KW-0496">Mitochondrion</keyword>
<dbReference type="Gene3D" id="1.10.287.1130">
    <property type="entry name" value="CytochromE C oxidase copper chaperone"/>
    <property type="match status" value="1"/>
</dbReference>
<evidence type="ECO:0000256" key="5">
    <source>
        <dbReference type="ARBA" id="ARBA00023128"/>
    </source>
</evidence>
<comment type="similarity">
    <text evidence="2">Belongs to the COX17 family.</text>
</comment>
<keyword evidence="6" id="KW-1015">Disulfide bond</keyword>
<sequence length="96" mass="10409">MSMWEKVQLGVNNYGGFQTGELPGAGQRQMQPNNLAADVKAPNSSDKPKPCCVCKDEKQARDECMLFSTSADPQAACQDLVGKYRSCMAGFGFNLP</sequence>
<evidence type="ECO:0000256" key="1">
    <source>
        <dbReference type="ARBA" id="ARBA00004569"/>
    </source>
</evidence>
<dbReference type="InterPro" id="IPR009069">
    <property type="entry name" value="Cys_alpha_HP_mot_SF"/>
</dbReference>
<dbReference type="EMBL" id="MU001639">
    <property type="protein sequence ID" value="KAF2480496.1"/>
    <property type="molecule type" value="Genomic_DNA"/>
</dbReference>
<dbReference type="PANTHER" id="PTHR16719">
    <property type="entry name" value="CYTOCHROME C OXIDASE COPPER CHAPERONE"/>
    <property type="match status" value="1"/>
</dbReference>
<dbReference type="Proteomes" id="UP000799767">
    <property type="component" value="Unassembled WGS sequence"/>
</dbReference>
<proteinExistence type="inferred from homology"/>